<accession>A0ABP7JER1</accession>
<dbReference type="Proteomes" id="UP001500888">
    <property type="component" value="Unassembled WGS sequence"/>
</dbReference>
<dbReference type="InterPro" id="IPR000092">
    <property type="entry name" value="Polyprenyl_synt"/>
</dbReference>
<evidence type="ECO:0000256" key="1">
    <source>
        <dbReference type="ARBA" id="ARBA00022723"/>
    </source>
</evidence>
<evidence type="ECO:0000313" key="5">
    <source>
        <dbReference type="Proteomes" id="UP001500888"/>
    </source>
</evidence>
<dbReference type="Gene3D" id="1.10.600.10">
    <property type="entry name" value="Farnesyl Diphosphate Synthase"/>
    <property type="match status" value="1"/>
</dbReference>
<sequence length="351" mass="37930">MMSTRTPLLSPESPAPALPQGIAQARLLLPPALTHWTDRLEPALRDICEYQLGLRDEHGRPTGTAHGKLVRPAFVLLCARAVGGDPVDAVSGAVAVELVHNASLIHDDIMDGDLERRHRRTVWARYGTPMAILAGDALFTLAFEAVSALERPESRTACHHLALTLRELMAGQSRDLGFERRGVPSITACLTMIEGKTGSLLGCACRLGTLVAATPPSWGDRFERFGLHLGVAFQLVDDLLGIWGDPRVTGKPVGADLQARKKSAPIVAALTAESPASRRLAELYATPGPFEADELALVAELVDQAGGRAWAREEARRRIETAWDCLVGIDVADDARMGLEELAALLIDREW</sequence>
<dbReference type="SFLD" id="SFLDS00005">
    <property type="entry name" value="Isoprenoid_Synthase_Type_I"/>
    <property type="match status" value="1"/>
</dbReference>
<dbReference type="InterPro" id="IPR008949">
    <property type="entry name" value="Isoprenoid_synthase_dom_sf"/>
</dbReference>
<keyword evidence="5" id="KW-1185">Reference proteome</keyword>
<dbReference type="Pfam" id="PF00348">
    <property type="entry name" value="polyprenyl_synt"/>
    <property type="match status" value="1"/>
</dbReference>
<comment type="caution">
    <text evidence="4">The sequence shown here is derived from an EMBL/GenBank/DDBJ whole genome shotgun (WGS) entry which is preliminary data.</text>
</comment>
<evidence type="ECO:0000313" key="4">
    <source>
        <dbReference type="EMBL" id="GAA3841479.1"/>
    </source>
</evidence>
<dbReference type="CDD" id="cd00685">
    <property type="entry name" value="Trans_IPPS_HT"/>
    <property type="match status" value="1"/>
</dbReference>
<dbReference type="InterPro" id="IPR033749">
    <property type="entry name" value="Polyprenyl_synt_CS"/>
</dbReference>
<keyword evidence="3" id="KW-0808">Transferase</keyword>
<protein>
    <submittedName>
        <fullName evidence="4">(2E,6E)-farnesyl diphosphate synthase</fullName>
    </submittedName>
</protein>
<dbReference type="PANTHER" id="PTHR12001">
    <property type="entry name" value="GERANYLGERANYL PYROPHOSPHATE SYNTHASE"/>
    <property type="match status" value="1"/>
</dbReference>
<dbReference type="EMBL" id="BAAAZR010000052">
    <property type="protein sequence ID" value="GAA3841479.1"/>
    <property type="molecule type" value="Genomic_DNA"/>
</dbReference>
<reference evidence="5" key="1">
    <citation type="journal article" date="2019" name="Int. J. Syst. Evol. Microbiol.">
        <title>The Global Catalogue of Microorganisms (GCM) 10K type strain sequencing project: providing services to taxonomists for standard genome sequencing and annotation.</title>
        <authorList>
            <consortium name="The Broad Institute Genomics Platform"/>
            <consortium name="The Broad Institute Genome Sequencing Center for Infectious Disease"/>
            <person name="Wu L."/>
            <person name="Ma J."/>
        </authorList>
    </citation>
    <scope>NUCLEOTIDE SEQUENCE [LARGE SCALE GENOMIC DNA]</scope>
    <source>
        <strain evidence="5">JCM 16908</strain>
    </source>
</reference>
<proteinExistence type="inferred from homology"/>
<dbReference type="PANTHER" id="PTHR12001:SF71">
    <property type="entry name" value="(2E,6E)-FARNESYL DIPHOSPHATE SYNTHASE"/>
    <property type="match status" value="1"/>
</dbReference>
<evidence type="ECO:0000256" key="2">
    <source>
        <dbReference type="ARBA" id="ARBA00022842"/>
    </source>
</evidence>
<comment type="similarity">
    <text evidence="3">Belongs to the FPP/GGPP synthase family.</text>
</comment>
<organism evidence="4 5">
    <name type="scientific">Sphaerisporangium flaviroseum</name>
    <dbReference type="NCBI Taxonomy" id="509199"/>
    <lineage>
        <taxon>Bacteria</taxon>
        <taxon>Bacillati</taxon>
        <taxon>Actinomycetota</taxon>
        <taxon>Actinomycetes</taxon>
        <taxon>Streptosporangiales</taxon>
        <taxon>Streptosporangiaceae</taxon>
        <taxon>Sphaerisporangium</taxon>
    </lineage>
</organism>
<dbReference type="PROSITE" id="PS00723">
    <property type="entry name" value="POLYPRENYL_SYNTHASE_1"/>
    <property type="match status" value="1"/>
</dbReference>
<name>A0ABP7JER1_9ACTN</name>
<evidence type="ECO:0000256" key="3">
    <source>
        <dbReference type="RuleBase" id="RU004466"/>
    </source>
</evidence>
<keyword evidence="1" id="KW-0479">Metal-binding</keyword>
<dbReference type="SUPFAM" id="SSF48576">
    <property type="entry name" value="Terpenoid synthases"/>
    <property type="match status" value="1"/>
</dbReference>
<dbReference type="PROSITE" id="PS00444">
    <property type="entry name" value="POLYPRENYL_SYNTHASE_2"/>
    <property type="match status" value="1"/>
</dbReference>
<keyword evidence="2" id="KW-0460">Magnesium</keyword>
<gene>
    <name evidence="4" type="primary">idsA1</name>
    <name evidence="4" type="ORF">GCM10022226_74930</name>
</gene>